<protein>
    <recommendedName>
        <fullName evidence="5">Histone chaperone domain-containing protein</fullName>
    </recommendedName>
</protein>
<dbReference type="EMBL" id="JADWDJ010000022">
    <property type="protein sequence ID" value="KAG5263249.1"/>
    <property type="molecule type" value="Genomic_DNA"/>
</dbReference>
<proteinExistence type="predicted"/>
<sequence>MMVSDEESVRRFVRKEISYADLSTLTLGVLKGRYLRHMGGVTLSPDQQKLLKRVVEAELLNMQKNQTESELSERAATGEAAHHTLLKRKREEEEEEEEEETTTKAKTKKSRQDKSPEMLWEKRAGKRPPSGEEEEEEDDEEEEKEEEETQQTSSGSEEDRPLQRRKQPISLQSRRDDQSEEDRPLQRRKQPISLQSRRDDQSEEGNNKEEEEEDSSSDEQAPARKGNKEGAGPATGGMFPGDSDSSSLPSLDEEEEEVKKPKVKAEPNEKAEPKQRKRRSKVKEESNARDGKEEHKSVSRLKHYIALCGARRNYKKLLSNCHSVETQVTTLKTELEALGVHGHPSVKKCKIARLKREEAQELAGLDMSNIIATEGRPRRQAPRSASKRLVDSDSPSTRGSQSATDWSRLRGIISDEDSDCVCVCVHLRGIISDEDSD</sequence>
<feature type="compositionally biased region" description="Polar residues" evidence="4">
    <location>
        <begin position="393"/>
        <end position="405"/>
    </location>
</feature>
<keyword evidence="3" id="KW-0539">Nucleus</keyword>
<dbReference type="SMART" id="SM01082">
    <property type="entry name" value="CHZ"/>
    <property type="match status" value="1"/>
</dbReference>
<comment type="caution">
    <text evidence="6">The sequence shown here is derived from an EMBL/GenBank/DDBJ whole genome shotgun (WGS) entry which is preliminary data.</text>
</comment>
<feature type="compositionally biased region" description="Basic and acidic residues" evidence="4">
    <location>
        <begin position="257"/>
        <end position="274"/>
    </location>
</feature>
<feature type="compositionally biased region" description="Basic and acidic residues" evidence="4">
    <location>
        <begin position="173"/>
        <end position="185"/>
    </location>
</feature>
<dbReference type="AlphaFoldDB" id="A0AAV6FK96"/>
<evidence type="ECO:0000256" key="1">
    <source>
        <dbReference type="ARBA" id="ARBA00004123"/>
    </source>
</evidence>
<evidence type="ECO:0000256" key="4">
    <source>
        <dbReference type="SAM" id="MobiDB-lite"/>
    </source>
</evidence>
<name>A0AAV6FK96_9TELE</name>
<feature type="compositionally biased region" description="Basic and acidic residues" evidence="4">
    <location>
        <begin position="282"/>
        <end position="297"/>
    </location>
</feature>
<keyword evidence="2" id="KW-0143">Chaperone</keyword>
<feature type="region of interest" description="Disordered" evidence="4">
    <location>
        <begin position="370"/>
        <end position="405"/>
    </location>
</feature>
<evidence type="ECO:0000256" key="2">
    <source>
        <dbReference type="ARBA" id="ARBA00023186"/>
    </source>
</evidence>
<evidence type="ECO:0000313" key="7">
    <source>
        <dbReference type="Proteomes" id="UP000823561"/>
    </source>
</evidence>
<dbReference type="InterPro" id="IPR019098">
    <property type="entry name" value="Histone_chaperone_domain_CHZ"/>
</dbReference>
<dbReference type="GO" id="GO:0005634">
    <property type="term" value="C:nucleus"/>
    <property type="evidence" value="ECO:0007669"/>
    <property type="project" value="UniProtKB-SubCell"/>
</dbReference>
<keyword evidence="7" id="KW-1185">Reference proteome</keyword>
<dbReference type="InterPro" id="IPR037647">
    <property type="entry name" value="HIRIP3"/>
</dbReference>
<evidence type="ECO:0000259" key="5">
    <source>
        <dbReference type="SMART" id="SM01082"/>
    </source>
</evidence>
<gene>
    <name evidence="6" type="ORF">AALO_G00284240</name>
</gene>
<dbReference type="Proteomes" id="UP000823561">
    <property type="component" value="Chromosome 22"/>
</dbReference>
<feature type="compositionally biased region" description="Basic and acidic residues" evidence="4">
    <location>
        <begin position="110"/>
        <end position="123"/>
    </location>
</feature>
<dbReference type="PANTHER" id="PTHR15410:SF2">
    <property type="entry name" value="HIRA-INTERACTING PROTEIN 3"/>
    <property type="match status" value="1"/>
</dbReference>
<evidence type="ECO:0000256" key="3">
    <source>
        <dbReference type="ARBA" id="ARBA00023242"/>
    </source>
</evidence>
<organism evidence="6 7">
    <name type="scientific">Alosa alosa</name>
    <name type="common">allis shad</name>
    <dbReference type="NCBI Taxonomy" id="278164"/>
    <lineage>
        <taxon>Eukaryota</taxon>
        <taxon>Metazoa</taxon>
        <taxon>Chordata</taxon>
        <taxon>Craniata</taxon>
        <taxon>Vertebrata</taxon>
        <taxon>Euteleostomi</taxon>
        <taxon>Actinopterygii</taxon>
        <taxon>Neopterygii</taxon>
        <taxon>Teleostei</taxon>
        <taxon>Clupei</taxon>
        <taxon>Clupeiformes</taxon>
        <taxon>Clupeoidei</taxon>
        <taxon>Clupeidae</taxon>
        <taxon>Alosa</taxon>
    </lineage>
</organism>
<dbReference type="PANTHER" id="PTHR15410">
    <property type="entry name" value="HIRA-INTERACTING PROTEIN 3"/>
    <property type="match status" value="1"/>
</dbReference>
<comment type="subcellular location">
    <subcellularLocation>
        <location evidence="1">Nucleus</location>
    </subcellularLocation>
</comment>
<feature type="region of interest" description="Disordered" evidence="4">
    <location>
        <begin position="65"/>
        <end position="299"/>
    </location>
</feature>
<accession>A0AAV6FK96</accession>
<evidence type="ECO:0000313" key="6">
    <source>
        <dbReference type="EMBL" id="KAG5263249.1"/>
    </source>
</evidence>
<feature type="compositionally biased region" description="Basic and acidic residues" evidence="4">
    <location>
        <begin position="196"/>
        <end position="208"/>
    </location>
</feature>
<feature type="domain" description="Histone chaperone" evidence="5">
    <location>
        <begin position="356"/>
        <end position="394"/>
    </location>
</feature>
<feature type="compositionally biased region" description="Acidic residues" evidence="4">
    <location>
        <begin position="131"/>
        <end position="149"/>
    </location>
</feature>
<reference evidence="6" key="1">
    <citation type="submission" date="2020-10" db="EMBL/GenBank/DDBJ databases">
        <title>Chromosome-scale genome assembly of the Allis shad, Alosa alosa.</title>
        <authorList>
            <person name="Margot Z."/>
            <person name="Christophe K."/>
            <person name="Cabau C."/>
            <person name="Louis A."/>
            <person name="Berthelot C."/>
            <person name="Parey E."/>
            <person name="Roest Crollius H."/>
            <person name="Montfort J."/>
            <person name="Robinson-Rechavi M."/>
            <person name="Bucao C."/>
            <person name="Bouchez O."/>
            <person name="Gislard M."/>
            <person name="Lluch J."/>
            <person name="Milhes M."/>
            <person name="Lampietro C."/>
            <person name="Lopez Roques C."/>
            <person name="Donnadieu C."/>
            <person name="Braasch I."/>
            <person name="Desvignes T."/>
            <person name="Postlethwait J."/>
            <person name="Bobe J."/>
            <person name="Guiguen Y."/>
        </authorList>
    </citation>
    <scope>NUCLEOTIDE SEQUENCE</scope>
    <source>
        <strain evidence="6">M-15738</strain>
        <tissue evidence="6">Blood</tissue>
    </source>
</reference>